<dbReference type="AlphaFoldDB" id="A0A2K2BIJ4"/>
<keyword evidence="1" id="KW-0812">Transmembrane</keyword>
<gene>
    <name evidence="2" type="ORF">POPTR_002G138100</name>
</gene>
<evidence type="ECO:0000313" key="3">
    <source>
        <dbReference type="Proteomes" id="UP000006729"/>
    </source>
</evidence>
<keyword evidence="1" id="KW-1133">Transmembrane helix</keyword>
<keyword evidence="1" id="KW-0472">Membrane</keyword>
<dbReference type="Gramene" id="Potri.002G138100.1.v4.1">
    <property type="protein sequence ID" value="Potri.002G138100.1.v4.1"/>
    <property type="gene ID" value="Potri.002G138100.v4.1"/>
</dbReference>
<accession>A0A2K2BIJ4</accession>
<evidence type="ECO:0000256" key="1">
    <source>
        <dbReference type="SAM" id="Phobius"/>
    </source>
</evidence>
<keyword evidence="3" id="KW-1185">Reference proteome</keyword>
<organism evidence="2 3">
    <name type="scientific">Populus trichocarpa</name>
    <name type="common">Western balsam poplar</name>
    <name type="synonym">Populus balsamifera subsp. trichocarpa</name>
    <dbReference type="NCBI Taxonomy" id="3694"/>
    <lineage>
        <taxon>Eukaryota</taxon>
        <taxon>Viridiplantae</taxon>
        <taxon>Streptophyta</taxon>
        <taxon>Embryophyta</taxon>
        <taxon>Tracheophyta</taxon>
        <taxon>Spermatophyta</taxon>
        <taxon>Magnoliopsida</taxon>
        <taxon>eudicotyledons</taxon>
        <taxon>Gunneridae</taxon>
        <taxon>Pentapetalae</taxon>
        <taxon>rosids</taxon>
        <taxon>fabids</taxon>
        <taxon>Malpighiales</taxon>
        <taxon>Salicaceae</taxon>
        <taxon>Saliceae</taxon>
        <taxon>Populus</taxon>
    </lineage>
</organism>
<proteinExistence type="predicted"/>
<protein>
    <submittedName>
        <fullName evidence="2">Uncharacterized protein</fullName>
    </submittedName>
</protein>
<name>A0A2K2BIJ4_POPTR</name>
<feature type="transmembrane region" description="Helical" evidence="1">
    <location>
        <begin position="12"/>
        <end position="30"/>
    </location>
</feature>
<sequence>MNDTSEPQIYKFSINLQVLFHIVLLCLHIMHERLEDLRQEKKCSRSENGARVCCRK</sequence>
<dbReference type="EMBL" id="CM009291">
    <property type="protein sequence ID" value="PNT49586.1"/>
    <property type="molecule type" value="Genomic_DNA"/>
</dbReference>
<dbReference type="Proteomes" id="UP000006729">
    <property type="component" value="Chromosome 2"/>
</dbReference>
<dbReference type="InParanoid" id="A0A2K2BIJ4"/>
<evidence type="ECO:0000313" key="2">
    <source>
        <dbReference type="EMBL" id="PNT49586.1"/>
    </source>
</evidence>
<reference evidence="2 3" key="1">
    <citation type="journal article" date="2006" name="Science">
        <title>The genome of black cottonwood, Populus trichocarpa (Torr. &amp; Gray).</title>
        <authorList>
            <person name="Tuskan G.A."/>
            <person name="Difazio S."/>
            <person name="Jansson S."/>
            <person name="Bohlmann J."/>
            <person name="Grigoriev I."/>
            <person name="Hellsten U."/>
            <person name="Putnam N."/>
            <person name="Ralph S."/>
            <person name="Rombauts S."/>
            <person name="Salamov A."/>
            <person name="Schein J."/>
            <person name="Sterck L."/>
            <person name="Aerts A."/>
            <person name="Bhalerao R.R."/>
            <person name="Bhalerao R.P."/>
            <person name="Blaudez D."/>
            <person name="Boerjan W."/>
            <person name="Brun A."/>
            <person name="Brunner A."/>
            <person name="Busov V."/>
            <person name="Campbell M."/>
            <person name="Carlson J."/>
            <person name="Chalot M."/>
            <person name="Chapman J."/>
            <person name="Chen G.L."/>
            <person name="Cooper D."/>
            <person name="Coutinho P.M."/>
            <person name="Couturier J."/>
            <person name="Covert S."/>
            <person name="Cronk Q."/>
            <person name="Cunningham R."/>
            <person name="Davis J."/>
            <person name="Degroeve S."/>
            <person name="Dejardin A."/>
            <person name="Depamphilis C."/>
            <person name="Detter J."/>
            <person name="Dirks B."/>
            <person name="Dubchak I."/>
            <person name="Duplessis S."/>
            <person name="Ehlting J."/>
            <person name="Ellis B."/>
            <person name="Gendler K."/>
            <person name="Goodstein D."/>
            <person name="Gribskov M."/>
            <person name="Grimwood J."/>
            <person name="Groover A."/>
            <person name="Gunter L."/>
            <person name="Hamberger B."/>
            <person name="Heinze B."/>
            <person name="Helariutta Y."/>
            <person name="Henrissat B."/>
            <person name="Holligan D."/>
            <person name="Holt R."/>
            <person name="Huang W."/>
            <person name="Islam-Faridi N."/>
            <person name="Jones S."/>
            <person name="Jones-Rhoades M."/>
            <person name="Jorgensen R."/>
            <person name="Joshi C."/>
            <person name="Kangasjarvi J."/>
            <person name="Karlsson J."/>
            <person name="Kelleher C."/>
            <person name="Kirkpatrick R."/>
            <person name="Kirst M."/>
            <person name="Kohler A."/>
            <person name="Kalluri U."/>
            <person name="Larimer F."/>
            <person name="Leebens-Mack J."/>
            <person name="Leple J.C."/>
            <person name="Locascio P."/>
            <person name="Lou Y."/>
            <person name="Lucas S."/>
            <person name="Martin F."/>
            <person name="Montanini B."/>
            <person name="Napoli C."/>
            <person name="Nelson D.R."/>
            <person name="Nelson C."/>
            <person name="Nieminen K."/>
            <person name="Nilsson O."/>
            <person name="Pereda V."/>
            <person name="Peter G."/>
            <person name="Philippe R."/>
            <person name="Pilate G."/>
            <person name="Poliakov A."/>
            <person name="Razumovskaya J."/>
            <person name="Richardson P."/>
            <person name="Rinaldi C."/>
            <person name="Ritland K."/>
            <person name="Rouze P."/>
            <person name="Ryaboy D."/>
            <person name="Schmutz J."/>
            <person name="Schrader J."/>
            <person name="Segerman B."/>
            <person name="Shin H."/>
            <person name="Siddiqui A."/>
            <person name="Sterky F."/>
            <person name="Terry A."/>
            <person name="Tsai C.J."/>
            <person name="Uberbacher E."/>
            <person name="Unneberg P."/>
            <person name="Vahala J."/>
            <person name="Wall K."/>
            <person name="Wessler S."/>
            <person name="Yang G."/>
            <person name="Yin T."/>
            <person name="Douglas C."/>
            <person name="Marra M."/>
            <person name="Sandberg G."/>
            <person name="Van de Peer Y."/>
            <person name="Rokhsar D."/>
        </authorList>
    </citation>
    <scope>NUCLEOTIDE SEQUENCE [LARGE SCALE GENOMIC DNA]</scope>
    <source>
        <strain evidence="3">cv. Nisqually</strain>
    </source>
</reference>